<dbReference type="PROSITE" id="PS51257">
    <property type="entry name" value="PROKAR_LIPOPROTEIN"/>
    <property type="match status" value="1"/>
</dbReference>
<keyword evidence="1" id="KW-1133">Transmembrane helix</keyword>
<feature type="transmembrane region" description="Helical" evidence="1">
    <location>
        <begin position="85"/>
        <end position="109"/>
    </location>
</feature>
<keyword evidence="1" id="KW-0812">Transmembrane</keyword>
<dbReference type="Proteomes" id="UP000178092">
    <property type="component" value="Unassembled WGS sequence"/>
</dbReference>
<gene>
    <name evidence="3" type="ORF">A3C04_00705</name>
</gene>
<comment type="caution">
    <text evidence="3">The sequence shown here is derived from an EMBL/GenBank/DDBJ whole genome shotgun (WGS) entry which is preliminary data.</text>
</comment>
<evidence type="ECO:0000313" key="4">
    <source>
        <dbReference type="Proteomes" id="UP000178092"/>
    </source>
</evidence>
<proteinExistence type="predicted"/>
<protein>
    <submittedName>
        <fullName evidence="3">Uncharacterized protein</fullName>
    </submittedName>
</protein>
<reference evidence="3 4" key="1">
    <citation type="journal article" date="2016" name="Nat. Commun.">
        <title>Thousands of microbial genomes shed light on interconnected biogeochemical processes in an aquifer system.</title>
        <authorList>
            <person name="Anantharaman K."/>
            <person name="Brown C.T."/>
            <person name="Hug L.A."/>
            <person name="Sharon I."/>
            <person name="Castelle C.J."/>
            <person name="Probst A.J."/>
            <person name="Thomas B.C."/>
            <person name="Singh A."/>
            <person name="Wilkins M.J."/>
            <person name="Karaoz U."/>
            <person name="Brodie E.L."/>
            <person name="Williams K.H."/>
            <person name="Hubbard S.S."/>
            <person name="Banfield J.F."/>
        </authorList>
    </citation>
    <scope>NUCLEOTIDE SEQUENCE [LARGE SCALE GENOMIC DNA]</scope>
</reference>
<dbReference type="AlphaFoldDB" id="A0A1G2QZS9"/>
<evidence type="ECO:0000256" key="1">
    <source>
        <dbReference type="SAM" id="Phobius"/>
    </source>
</evidence>
<feature type="transmembrane region" description="Helical" evidence="1">
    <location>
        <begin position="121"/>
        <end position="142"/>
    </location>
</feature>
<organism evidence="3 4">
    <name type="scientific">Candidatus Wildermuthbacteria bacterium RIFCSPHIGHO2_02_FULL_45_25</name>
    <dbReference type="NCBI Taxonomy" id="1802450"/>
    <lineage>
        <taxon>Bacteria</taxon>
        <taxon>Candidatus Wildermuthiibacteriota</taxon>
    </lineage>
</organism>
<accession>A0A1G2QZS9</accession>
<feature type="chain" id="PRO_5009584182" evidence="2">
    <location>
        <begin position="27"/>
        <end position="151"/>
    </location>
</feature>
<sequence>MKFLGIFFVGVFLLAVLLAPSLSFGAACDACDADGICGEGFTCRGGDSATGDVLEGVCQPKDGAAFCPVIPETSLIGLINKMIDFIFWVATILFPFLVVFAAFQFIIAAGDPAKIKKGRDMLLWASIGYGVILISKGLIFVFRDIIGIKGG</sequence>
<feature type="signal peptide" evidence="2">
    <location>
        <begin position="1"/>
        <end position="26"/>
    </location>
</feature>
<name>A0A1G2QZS9_9BACT</name>
<evidence type="ECO:0000256" key="2">
    <source>
        <dbReference type="SAM" id="SignalP"/>
    </source>
</evidence>
<dbReference type="EMBL" id="MHTV01000037">
    <property type="protein sequence ID" value="OHA66086.1"/>
    <property type="molecule type" value="Genomic_DNA"/>
</dbReference>
<keyword evidence="2" id="KW-0732">Signal</keyword>
<evidence type="ECO:0000313" key="3">
    <source>
        <dbReference type="EMBL" id="OHA66086.1"/>
    </source>
</evidence>
<keyword evidence="1" id="KW-0472">Membrane</keyword>